<organism evidence="1 2">
    <name type="scientific">Collybiopsis luxurians FD-317 M1</name>
    <dbReference type="NCBI Taxonomy" id="944289"/>
    <lineage>
        <taxon>Eukaryota</taxon>
        <taxon>Fungi</taxon>
        <taxon>Dikarya</taxon>
        <taxon>Basidiomycota</taxon>
        <taxon>Agaricomycotina</taxon>
        <taxon>Agaricomycetes</taxon>
        <taxon>Agaricomycetidae</taxon>
        <taxon>Agaricales</taxon>
        <taxon>Marasmiineae</taxon>
        <taxon>Omphalotaceae</taxon>
        <taxon>Collybiopsis</taxon>
        <taxon>Collybiopsis luxurians</taxon>
    </lineage>
</organism>
<keyword evidence="2" id="KW-1185">Reference proteome</keyword>
<gene>
    <name evidence="1" type="ORF">GYMLUDRAFT_246542</name>
</gene>
<name>A0A0D0B3Q1_9AGAR</name>
<evidence type="ECO:0000313" key="1">
    <source>
        <dbReference type="EMBL" id="KIK57890.1"/>
    </source>
</evidence>
<dbReference type="Proteomes" id="UP000053593">
    <property type="component" value="Unassembled WGS sequence"/>
</dbReference>
<sequence length="284" mass="31641">MKEVVNEFMDWVKGLSHSQVQGMNLKLQAFILSSIIHCFSNMGAESWALTELSTNLNEAQHAWTNCFTGTDLSLLKAILSAKTLDFNTSEEMALSLCSSALKNPQNSHFNWTRRQLNCESNKANKRKAHKNQNQVVADLCQQTADAKATAKELQSKLWDVTSSKPRAKKSIAESSSSGRVAPIHELKAQVQSITDPYPAIATAQTQSSLPQPLQTPAQEPFSAPHKLSFFLLVLEIHLKQSELFNYTQSEPANPPQQSYADMWELMQHPQSAHGSSTDFTLLHM</sequence>
<proteinExistence type="predicted"/>
<reference evidence="1 2" key="1">
    <citation type="submission" date="2014-04" db="EMBL/GenBank/DDBJ databases">
        <title>Evolutionary Origins and Diversification of the Mycorrhizal Mutualists.</title>
        <authorList>
            <consortium name="DOE Joint Genome Institute"/>
            <consortium name="Mycorrhizal Genomics Consortium"/>
            <person name="Kohler A."/>
            <person name="Kuo A."/>
            <person name="Nagy L.G."/>
            <person name="Floudas D."/>
            <person name="Copeland A."/>
            <person name="Barry K.W."/>
            <person name="Cichocki N."/>
            <person name="Veneault-Fourrey C."/>
            <person name="LaButti K."/>
            <person name="Lindquist E.A."/>
            <person name="Lipzen A."/>
            <person name="Lundell T."/>
            <person name="Morin E."/>
            <person name="Murat C."/>
            <person name="Riley R."/>
            <person name="Ohm R."/>
            <person name="Sun H."/>
            <person name="Tunlid A."/>
            <person name="Henrissat B."/>
            <person name="Grigoriev I.V."/>
            <person name="Hibbett D.S."/>
            <person name="Martin F."/>
        </authorList>
    </citation>
    <scope>NUCLEOTIDE SEQUENCE [LARGE SCALE GENOMIC DNA]</scope>
    <source>
        <strain evidence="1 2">FD-317 M1</strain>
    </source>
</reference>
<dbReference type="AlphaFoldDB" id="A0A0D0B3Q1"/>
<dbReference type="OrthoDB" id="3028417at2759"/>
<dbReference type="EMBL" id="KN834788">
    <property type="protein sequence ID" value="KIK57890.1"/>
    <property type="molecule type" value="Genomic_DNA"/>
</dbReference>
<dbReference type="HOGENOM" id="CLU_980231_0_0_1"/>
<protein>
    <submittedName>
        <fullName evidence="1">Uncharacterized protein</fullName>
    </submittedName>
</protein>
<evidence type="ECO:0000313" key="2">
    <source>
        <dbReference type="Proteomes" id="UP000053593"/>
    </source>
</evidence>
<accession>A0A0D0B3Q1</accession>